<gene>
    <name evidence="2" type="ORF">SCUD_LOCUS17405</name>
</gene>
<keyword evidence="3" id="KW-1185">Reference proteome</keyword>
<reference evidence="2 3" key="2">
    <citation type="submission" date="2018-11" db="EMBL/GenBank/DDBJ databases">
        <authorList>
            <consortium name="Pathogen Informatics"/>
        </authorList>
    </citation>
    <scope>NUCLEOTIDE SEQUENCE [LARGE SCALE GENOMIC DNA]</scope>
    <source>
        <strain evidence="2">Dakar</strain>
        <strain evidence="3">Dakar, Senegal</strain>
    </source>
</reference>
<dbReference type="Proteomes" id="UP000279833">
    <property type="component" value="Unassembled WGS sequence"/>
</dbReference>
<proteinExistence type="predicted"/>
<protein>
    <submittedName>
        <fullName evidence="2 4">Uncharacterized protein</fullName>
    </submittedName>
</protein>
<evidence type="ECO:0000313" key="4">
    <source>
        <dbReference type="WBParaSite" id="SCUD_0001740801-mRNA-1"/>
    </source>
</evidence>
<accession>A0A183KQS0</accession>
<evidence type="ECO:0000313" key="2">
    <source>
        <dbReference type="EMBL" id="VDP63500.1"/>
    </source>
</evidence>
<dbReference type="EMBL" id="UZAK01039758">
    <property type="protein sequence ID" value="VDP63500.1"/>
    <property type="molecule type" value="Genomic_DNA"/>
</dbReference>
<dbReference type="AlphaFoldDB" id="A0A183KQS0"/>
<evidence type="ECO:0000256" key="1">
    <source>
        <dbReference type="SAM" id="MobiDB-lite"/>
    </source>
</evidence>
<feature type="compositionally biased region" description="Acidic residues" evidence="1">
    <location>
        <begin position="21"/>
        <end position="44"/>
    </location>
</feature>
<dbReference type="WBParaSite" id="SCUD_0001740801-mRNA-1">
    <property type="protein sequence ID" value="SCUD_0001740801-mRNA-1"/>
    <property type="gene ID" value="SCUD_0001740801"/>
</dbReference>
<sequence>MTYSHVYFFSLFVKTTFQDGVDTDSGSDNDANGENDSESDSITE</sequence>
<reference evidence="4" key="1">
    <citation type="submission" date="2016-06" db="UniProtKB">
        <authorList>
            <consortium name="WormBaseParasite"/>
        </authorList>
    </citation>
    <scope>IDENTIFICATION</scope>
</reference>
<organism evidence="4">
    <name type="scientific">Schistosoma curassoni</name>
    <dbReference type="NCBI Taxonomy" id="6186"/>
    <lineage>
        <taxon>Eukaryota</taxon>
        <taxon>Metazoa</taxon>
        <taxon>Spiralia</taxon>
        <taxon>Lophotrochozoa</taxon>
        <taxon>Platyhelminthes</taxon>
        <taxon>Trematoda</taxon>
        <taxon>Digenea</taxon>
        <taxon>Strigeidida</taxon>
        <taxon>Schistosomatoidea</taxon>
        <taxon>Schistosomatidae</taxon>
        <taxon>Schistosoma</taxon>
    </lineage>
</organism>
<name>A0A183KQS0_9TREM</name>
<evidence type="ECO:0000313" key="3">
    <source>
        <dbReference type="Proteomes" id="UP000279833"/>
    </source>
</evidence>
<feature type="region of interest" description="Disordered" evidence="1">
    <location>
        <begin position="19"/>
        <end position="44"/>
    </location>
</feature>